<gene>
    <name evidence="3" type="ORF">CR492_08010</name>
</gene>
<feature type="region of interest" description="Disordered" evidence="1">
    <location>
        <begin position="20"/>
        <end position="42"/>
    </location>
</feature>
<dbReference type="EMBL" id="PDZR01000006">
    <property type="protein sequence ID" value="PNG26617.1"/>
    <property type="molecule type" value="Genomic_DNA"/>
</dbReference>
<proteinExistence type="predicted"/>
<evidence type="ECO:0000256" key="1">
    <source>
        <dbReference type="SAM" id="MobiDB-lite"/>
    </source>
</evidence>
<evidence type="ECO:0000313" key="4">
    <source>
        <dbReference type="Proteomes" id="UP000236286"/>
    </source>
</evidence>
<keyword evidence="2" id="KW-0732">Signal</keyword>
<evidence type="ECO:0000256" key="2">
    <source>
        <dbReference type="SAM" id="SignalP"/>
    </source>
</evidence>
<reference evidence="3 4" key="1">
    <citation type="submission" date="2017-10" db="EMBL/GenBank/DDBJ databases">
        <title>Genome announcement of Methylocella silvestris TVC from permafrost.</title>
        <authorList>
            <person name="Wang J."/>
            <person name="Geng K."/>
            <person name="Ul-Haque F."/>
            <person name="Crombie A.T."/>
            <person name="Street L.E."/>
            <person name="Wookey P.A."/>
            <person name="Murrell J.C."/>
            <person name="Pratscher J."/>
        </authorList>
    </citation>
    <scope>NUCLEOTIDE SEQUENCE [LARGE SCALE GENOMIC DNA]</scope>
    <source>
        <strain evidence="3 4">TVC</strain>
    </source>
</reference>
<evidence type="ECO:0000313" key="3">
    <source>
        <dbReference type="EMBL" id="PNG26617.1"/>
    </source>
</evidence>
<organism evidence="3 4">
    <name type="scientific">Methylocella silvestris</name>
    <dbReference type="NCBI Taxonomy" id="199596"/>
    <lineage>
        <taxon>Bacteria</taxon>
        <taxon>Pseudomonadati</taxon>
        <taxon>Pseudomonadota</taxon>
        <taxon>Alphaproteobacteria</taxon>
        <taxon>Hyphomicrobiales</taxon>
        <taxon>Beijerinckiaceae</taxon>
        <taxon>Methylocella</taxon>
    </lineage>
</organism>
<feature type="chain" id="PRO_5014390398" evidence="2">
    <location>
        <begin position="20"/>
        <end position="138"/>
    </location>
</feature>
<protein>
    <submittedName>
        <fullName evidence="3">Uncharacterized protein</fullName>
    </submittedName>
</protein>
<accession>A0A2J7TIP8</accession>
<dbReference type="AlphaFoldDB" id="A0A2J7TIP8"/>
<comment type="caution">
    <text evidence="3">The sequence shown here is derived from an EMBL/GenBank/DDBJ whole genome shotgun (WGS) entry which is preliminary data.</text>
</comment>
<dbReference type="Proteomes" id="UP000236286">
    <property type="component" value="Unassembled WGS sequence"/>
</dbReference>
<feature type="signal peptide" evidence="2">
    <location>
        <begin position="1"/>
        <end position="19"/>
    </location>
</feature>
<sequence length="138" mass="14351">MALAAAVAAVSLAMTTANASETNARKRAAHKNRSGVSYAGQGGSTGYVDLSEDGASGAGFYPLPKQYRTGAVHERQNRPVEYAGERNPIGYAIQSEAIGYDYDSGVPFGGGYAFSNSHSVLDPIDGAGTPFFGGYYPN</sequence>
<name>A0A2J7TIP8_METSI</name>